<dbReference type="Proteomes" id="UP001651690">
    <property type="component" value="Unassembled WGS sequence"/>
</dbReference>
<name>A0ABT1M5Y2_9MYCO</name>
<feature type="region of interest" description="Disordered" evidence="1">
    <location>
        <begin position="32"/>
        <end position="54"/>
    </location>
</feature>
<sequence>MSCIDTTVLIASMSSLKTFAPEAMTSHCAASTRMNVGSPSGQVIPKPPRSWTTG</sequence>
<proteinExistence type="predicted"/>
<keyword evidence="3" id="KW-1185">Reference proteome</keyword>
<gene>
    <name evidence="2" type="ORF">NM203_16760</name>
</gene>
<evidence type="ECO:0000313" key="3">
    <source>
        <dbReference type="Proteomes" id="UP001651690"/>
    </source>
</evidence>
<accession>A0ABT1M5Y2</accession>
<dbReference type="EMBL" id="JANDBD010000006">
    <property type="protein sequence ID" value="MCP9273842.1"/>
    <property type="molecule type" value="Genomic_DNA"/>
</dbReference>
<organism evidence="2 3">
    <name type="scientific">Mycolicibacterium arenosum</name>
    <dbReference type="NCBI Taxonomy" id="2952157"/>
    <lineage>
        <taxon>Bacteria</taxon>
        <taxon>Bacillati</taxon>
        <taxon>Actinomycetota</taxon>
        <taxon>Actinomycetes</taxon>
        <taxon>Mycobacteriales</taxon>
        <taxon>Mycobacteriaceae</taxon>
        <taxon>Mycolicibacterium</taxon>
    </lineage>
</organism>
<comment type="caution">
    <text evidence="2">The sequence shown here is derived from an EMBL/GenBank/DDBJ whole genome shotgun (WGS) entry which is preliminary data.</text>
</comment>
<protein>
    <submittedName>
        <fullName evidence="2">Uncharacterized protein</fullName>
    </submittedName>
</protein>
<evidence type="ECO:0000313" key="2">
    <source>
        <dbReference type="EMBL" id="MCP9273842.1"/>
    </source>
</evidence>
<feature type="compositionally biased region" description="Polar residues" evidence="1">
    <location>
        <begin position="32"/>
        <end position="41"/>
    </location>
</feature>
<evidence type="ECO:0000256" key="1">
    <source>
        <dbReference type="SAM" id="MobiDB-lite"/>
    </source>
</evidence>
<reference evidence="2 3" key="1">
    <citation type="submission" date="2022-06" db="EMBL/GenBank/DDBJ databases">
        <title>Mycolicibacterium sp. CAU 1645 isolated from seawater.</title>
        <authorList>
            <person name="Kim W."/>
        </authorList>
    </citation>
    <scope>NUCLEOTIDE SEQUENCE [LARGE SCALE GENOMIC DNA]</scope>
    <source>
        <strain evidence="2 3">CAU 1645</strain>
    </source>
</reference>